<feature type="signal peptide" evidence="1">
    <location>
        <begin position="1"/>
        <end position="16"/>
    </location>
</feature>
<evidence type="ECO:0000313" key="2">
    <source>
        <dbReference type="EMBL" id="MCJ1959790.1"/>
    </source>
</evidence>
<reference evidence="2" key="1">
    <citation type="submission" date="2022-03" db="EMBL/GenBank/DDBJ databases">
        <title>Identification of a novel bacterium isolated from mangrove sediments.</title>
        <authorList>
            <person name="Pan X."/>
        </authorList>
    </citation>
    <scope>NUCLEOTIDE SEQUENCE</scope>
    <source>
        <strain evidence="2">B2637</strain>
    </source>
</reference>
<gene>
    <name evidence="2" type="ORF">MTR65_03740</name>
</gene>
<organism evidence="2 3">
    <name type="scientific">Novosphingobium mangrovi</name>
    <name type="common">ex Hu et al. 2023</name>
    <dbReference type="NCBI Taxonomy" id="2930094"/>
    <lineage>
        <taxon>Bacteria</taxon>
        <taxon>Pseudomonadati</taxon>
        <taxon>Pseudomonadota</taxon>
        <taxon>Alphaproteobacteria</taxon>
        <taxon>Sphingomonadales</taxon>
        <taxon>Sphingomonadaceae</taxon>
        <taxon>Novosphingobium</taxon>
    </lineage>
</organism>
<keyword evidence="3" id="KW-1185">Reference proteome</keyword>
<comment type="caution">
    <text evidence="2">The sequence shown here is derived from an EMBL/GenBank/DDBJ whole genome shotgun (WGS) entry which is preliminary data.</text>
</comment>
<dbReference type="EMBL" id="JALHAT010000003">
    <property type="protein sequence ID" value="MCJ1959790.1"/>
    <property type="molecule type" value="Genomic_DNA"/>
</dbReference>
<proteinExistence type="predicted"/>
<evidence type="ECO:0000256" key="1">
    <source>
        <dbReference type="SAM" id="SignalP"/>
    </source>
</evidence>
<protein>
    <submittedName>
        <fullName evidence="2">Uncharacterized protein</fullName>
    </submittedName>
</protein>
<dbReference type="Proteomes" id="UP001162802">
    <property type="component" value="Unassembled WGS sequence"/>
</dbReference>
<evidence type="ECO:0000313" key="3">
    <source>
        <dbReference type="Proteomes" id="UP001162802"/>
    </source>
</evidence>
<feature type="chain" id="PRO_5045601806" evidence="1">
    <location>
        <begin position="17"/>
        <end position="99"/>
    </location>
</feature>
<sequence length="99" mass="9990">MISSRLSLLLPALALAACGEPPPKAQVVTTDGKAIAEICGVPEAMFSGGKGAPVVTLSPDLSAAEQACTLREVRRSLPQARIIEAEAPGTPAPTASSPL</sequence>
<dbReference type="RefSeq" id="WP_243797185.1">
    <property type="nucleotide sequence ID" value="NZ_JALHAT010000003.1"/>
</dbReference>
<name>A0ABT0A9B7_9SPHN</name>
<accession>A0ABT0A9B7</accession>
<keyword evidence="1" id="KW-0732">Signal</keyword>
<dbReference type="PROSITE" id="PS51257">
    <property type="entry name" value="PROKAR_LIPOPROTEIN"/>
    <property type="match status" value="1"/>
</dbReference>